<reference evidence="4" key="1">
    <citation type="submission" date="2022-09" db="EMBL/GenBank/DDBJ databases">
        <authorList>
            <person name="Steins L."/>
            <person name="Guerreiro M.A."/>
            <person name="Duhamel M."/>
            <person name="Liu F."/>
            <person name="Wang Q.-M."/>
            <person name="Boekhout T."/>
            <person name="Begerow D."/>
        </authorList>
    </citation>
    <scope>NUCLEOTIDE SEQUENCE</scope>
    <source>
        <strain evidence="4">GHG001</strain>
    </source>
</reference>
<comment type="subcellular location">
    <subcellularLocation>
        <location evidence="1">Nucleus</location>
    </subcellularLocation>
</comment>
<dbReference type="GO" id="GO:0003677">
    <property type="term" value="F:DNA binding"/>
    <property type="evidence" value="ECO:0007669"/>
    <property type="project" value="InterPro"/>
</dbReference>
<dbReference type="EMBL" id="BK062515">
    <property type="protein sequence ID" value="DBA11475.1"/>
    <property type="molecule type" value="Genomic_DNA"/>
</dbReference>
<evidence type="ECO:0000313" key="4">
    <source>
        <dbReference type="EMBL" id="DBA11475.1"/>
    </source>
</evidence>
<dbReference type="AlphaFoldDB" id="A0AA48P7P3"/>
<feature type="domain" description="Ustilago B locus mating-type" evidence="3">
    <location>
        <begin position="88"/>
        <end position="278"/>
    </location>
</feature>
<reference evidence="4" key="2">
    <citation type="journal article" date="2023" name="BMC Genomics">
        <title>Comparative genomics of smut fungi suggest the ability of meiosis and mating in asexual species of the genus Pseudozyma (Ustilaginales).</title>
        <authorList>
            <person name="Steins L."/>
            <person name="Guerreiro M.A."/>
            <person name="Duhamel M."/>
            <person name="Liu F."/>
            <person name="Wang Q.M."/>
            <person name="Boekhout T."/>
            <person name="Begerow D."/>
        </authorList>
    </citation>
    <scope>NUCLEOTIDE SEQUENCE</scope>
    <source>
        <strain evidence="4">GHG001</strain>
    </source>
</reference>
<evidence type="ECO:0000256" key="1">
    <source>
        <dbReference type="ARBA" id="ARBA00004123"/>
    </source>
</evidence>
<protein>
    <submittedName>
        <fullName evidence="4">BE</fullName>
    </submittedName>
</protein>
<accession>A0AA48P7P3</accession>
<feature type="region of interest" description="Disordered" evidence="2">
    <location>
        <begin position="278"/>
        <end position="311"/>
    </location>
</feature>
<proteinExistence type="predicted"/>
<dbReference type="Pfam" id="PF05722">
    <property type="entry name" value="Ustilago_mating"/>
    <property type="match status" value="1"/>
</dbReference>
<evidence type="ECO:0000256" key="2">
    <source>
        <dbReference type="SAM" id="MobiDB-lite"/>
    </source>
</evidence>
<organism evidence="4">
    <name type="scientific">Kalmanozyma brasiliensis</name>
    <dbReference type="NCBI Taxonomy" id="1392244"/>
    <lineage>
        <taxon>Eukaryota</taxon>
        <taxon>Fungi</taxon>
        <taxon>Dikarya</taxon>
        <taxon>Basidiomycota</taxon>
        <taxon>Ustilaginomycotina</taxon>
        <taxon>Ustilaginomycetes</taxon>
        <taxon>Ustilaginales</taxon>
        <taxon>Ustilaginaceae</taxon>
        <taxon>Kalmanozyma</taxon>
    </lineage>
</organism>
<name>A0AA48P7P3_9BASI</name>
<dbReference type="InterPro" id="IPR008888">
    <property type="entry name" value="Ustilago_mating"/>
</dbReference>
<gene>
    <name evidence="4" type="primary">bE</name>
</gene>
<sequence>MSSLTYNDILDSLKEIEQDFLLERKPYSEILETLSEVNTAAASIDKDGDHDPEVVNEVRQVAHRISILASTLANLEAASQEVSENLRREVAEQLVHPKILTSSPSTHSATVTSAFDDFPRDNLGPPLTAADNKKIEDDWTGMINWLTYGVKDKVVDWLYDLVAAHKEPNRSGQPPTVFTAAICSPARKPFTATQRNSKAAIPQAKMTLRVDNTFKIPCFGSTPELSMCSTADTSFNSLGSNLSMPHFDPFPHTDDLLRSPTVNAQAGRKVKALPERAQLPTLPESLYTNDPGTSSATGTRFLMPDEAGPRSVHPQVINAQATFCVPTQPKQSACPPFDVLGPAPVPSS</sequence>
<dbReference type="GO" id="GO:0005634">
    <property type="term" value="C:nucleus"/>
    <property type="evidence" value="ECO:0007669"/>
    <property type="project" value="UniProtKB-SubCell"/>
</dbReference>
<evidence type="ECO:0000259" key="3">
    <source>
        <dbReference type="Pfam" id="PF05722"/>
    </source>
</evidence>
<feature type="compositionally biased region" description="Polar residues" evidence="2">
    <location>
        <begin position="286"/>
        <end position="298"/>
    </location>
</feature>